<keyword evidence="3" id="KW-1185">Reference proteome</keyword>
<reference evidence="2" key="1">
    <citation type="submission" date="2021-01" db="EMBL/GenBank/DDBJ databases">
        <authorList>
            <consortium name="Genoscope - CEA"/>
            <person name="William W."/>
        </authorList>
    </citation>
    <scope>NUCLEOTIDE SEQUENCE</scope>
</reference>
<feature type="transmembrane region" description="Helical" evidence="1">
    <location>
        <begin position="146"/>
        <end position="164"/>
    </location>
</feature>
<sequence>MNQAKLRQFENFNFENNVVWKDFIKELDPKIPKERFEKLKKIWYKDNIDPDFDSEFINNPNQQASYANHTNQQKGGAFNLGQQTLVQKILFGLENFLKLAFIVTSFITIVPNTQFAVAACILGLYRQCKFPTRTREYGEKVLKNEFTQNLFFLIGYLFVYSFKAVFNVPIILHFILGLASYVLLLQGTIYQYFKNQVDKIYSMQKEIYKIKYRIEIAIVPATLIFLLIGRSSLFTFVFYANFIRIKYILLDSFKEECKYVNQRFLEPYKHNPILGFVISKIQQVCSYLIRSK</sequence>
<dbReference type="Proteomes" id="UP000692954">
    <property type="component" value="Unassembled WGS sequence"/>
</dbReference>
<keyword evidence="1" id="KW-0812">Transmembrane</keyword>
<feature type="transmembrane region" description="Helical" evidence="1">
    <location>
        <begin position="99"/>
        <end position="125"/>
    </location>
</feature>
<organism evidence="2 3">
    <name type="scientific">Paramecium sonneborni</name>
    <dbReference type="NCBI Taxonomy" id="65129"/>
    <lineage>
        <taxon>Eukaryota</taxon>
        <taxon>Sar</taxon>
        <taxon>Alveolata</taxon>
        <taxon>Ciliophora</taxon>
        <taxon>Intramacronucleata</taxon>
        <taxon>Oligohymenophorea</taxon>
        <taxon>Peniculida</taxon>
        <taxon>Parameciidae</taxon>
        <taxon>Paramecium</taxon>
    </lineage>
</organism>
<keyword evidence="1" id="KW-1133">Transmembrane helix</keyword>
<name>A0A8S1QDV9_9CILI</name>
<protein>
    <recommendedName>
        <fullName evidence="4">Transmembrane protein</fullName>
    </recommendedName>
</protein>
<dbReference type="Pfam" id="PF03661">
    <property type="entry name" value="TMEM33_Pom33"/>
    <property type="match status" value="1"/>
</dbReference>
<dbReference type="EMBL" id="CAJJDN010000101">
    <property type="protein sequence ID" value="CAD8112670.1"/>
    <property type="molecule type" value="Genomic_DNA"/>
</dbReference>
<feature type="transmembrane region" description="Helical" evidence="1">
    <location>
        <begin position="214"/>
        <end position="239"/>
    </location>
</feature>
<keyword evidence="1" id="KW-0472">Membrane</keyword>
<dbReference type="GO" id="GO:0016020">
    <property type="term" value="C:membrane"/>
    <property type="evidence" value="ECO:0007669"/>
    <property type="project" value="InterPro"/>
</dbReference>
<dbReference type="OrthoDB" id="2423701at2759"/>
<dbReference type="AlphaFoldDB" id="A0A8S1QDV9"/>
<comment type="caution">
    <text evidence="2">The sequence shown here is derived from an EMBL/GenBank/DDBJ whole genome shotgun (WGS) entry which is preliminary data.</text>
</comment>
<gene>
    <name evidence="2" type="ORF">PSON_ATCC_30995.1.T1010119</name>
</gene>
<evidence type="ECO:0000313" key="2">
    <source>
        <dbReference type="EMBL" id="CAD8112670.1"/>
    </source>
</evidence>
<feature type="transmembrane region" description="Helical" evidence="1">
    <location>
        <begin position="170"/>
        <end position="193"/>
    </location>
</feature>
<accession>A0A8S1QDV9</accession>
<evidence type="ECO:0000313" key="3">
    <source>
        <dbReference type="Proteomes" id="UP000692954"/>
    </source>
</evidence>
<dbReference type="InterPro" id="IPR005344">
    <property type="entry name" value="TMEM33/Pom33"/>
</dbReference>
<evidence type="ECO:0008006" key="4">
    <source>
        <dbReference type="Google" id="ProtNLM"/>
    </source>
</evidence>
<evidence type="ECO:0000256" key="1">
    <source>
        <dbReference type="SAM" id="Phobius"/>
    </source>
</evidence>
<proteinExistence type="predicted"/>